<evidence type="ECO:0000313" key="2">
    <source>
        <dbReference type="Proteomes" id="UP000033661"/>
    </source>
</evidence>
<accession>A0A0F3QAA6</accession>
<dbReference type="EMBL" id="LAOI01000001">
    <property type="protein sequence ID" value="KJV89091.1"/>
    <property type="molecule type" value="Genomic_DNA"/>
</dbReference>
<dbReference type="AlphaFoldDB" id="A0A0F3QAA6"/>
<organism evidence="1 2">
    <name type="scientific">Rickettsia bellii str. RML An4</name>
    <dbReference type="NCBI Taxonomy" id="1359193"/>
    <lineage>
        <taxon>Bacteria</taxon>
        <taxon>Pseudomonadati</taxon>
        <taxon>Pseudomonadota</taxon>
        <taxon>Alphaproteobacteria</taxon>
        <taxon>Rickettsiales</taxon>
        <taxon>Rickettsiaceae</taxon>
        <taxon>Rickettsieae</taxon>
        <taxon>Rickettsia</taxon>
        <taxon>belli group</taxon>
    </lineage>
</organism>
<evidence type="ECO:0000313" key="1">
    <source>
        <dbReference type="EMBL" id="KJV89091.1"/>
    </source>
</evidence>
<proteinExistence type="predicted"/>
<gene>
    <name evidence="1" type="ORF">RBEAN4_0058</name>
</gene>
<keyword evidence="2" id="KW-1185">Reference proteome</keyword>
<dbReference type="PATRIC" id="fig|1359193.3.peg.54"/>
<sequence length="78" mass="9056">MPFLRRDYFSLSPRGGKSSLRATARSVAIQKNNKKCYKLAFFNWIPLQARGDDNWKIDPCGQCPPWLGNEVQLKIHYL</sequence>
<name>A0A0F3QAA6_RICBE</name>
<protein>
    <submittedName>
        <fullName evidence="1">Uncharacterized protein</fullName>
    </submittedName>
</protein>
<comment type="caution">
    <text evidence="1">The sequence shown here is derived from an EMBL/GenBank/DDBJ whole genome shotgun (WGS) entry which is preliminary data.</text>
</comment>
<reference evidence="1 2" key="1">
    <citation type="submission" date="2015-02" db="EMBL/GenBank/DDBJ databases">
        <title>Genome Sequencing of Rickettsiales.</title>
        <authorList>
            <person name="Daugherty S.C."/>
            <person name="Su Q."/>
            <person name="Abolude K."/>
            <person name="Beier-Sexton M."/>
            <person name="Carlyon J.A."/>
            <person name="Carter R."/>
            <person name="Day N.P."/>
            <person name="Dumler S.J."/>
            <person name="Dyachenko V."/>
            <person name="Godinez A."/>
            <person name="Kurtti T.J."/>
            <person name="Lichay M."/>
            <person name="Mullins K.E."/>
            <person name="Ott S."/>
            <person name="Pappas-Brown V."/>
            <person name="Paris D.H."/>
            <person name="Patel P."/>
            <person name="Richards A.L."/>
            <person name="Sadzewicz L."/>
            <person name="Sears K."/>
            <person name="Seidman D."/>
            <person name="Sengamalay N."/>
            <person name="Stenos J."/>
            <person name="Tallon L.J."/>
            <person name="Vincent G."/>
            <person name="Fraser C.M."/>
            <person name="Munderloh U."/>
            <person name="Dunning-Hotopp J.C."/>
        </authorList>
    </citation>
    <scope>NUCLEOTIDE SEQUENCE [LARGE SCALE GENOMIC DNA]</scope>
    <source>
        <strain evidence="1 2">RML An4</strain>
    </source>
</reference>
<dbReference type="Proteomes" id="UP000033661">
    <property type="component" value="Unassembled WGS sequence"/>
</dbReference>